<reference evidence="1" key="1">
    <citation type="submission" date="2020-06" db="EMBL/GenBank/DDBJ databases">
        <title>WGS assembly of Ceratodon purpureus strain R40.</title>
        <authorList>
            <person name="Carey S.B."/>
            <person name="Jenkins J."/>
            <person name="Shu S."/>
            <person name="Lovell J.T."/>
            <person name="Sreedasyam A."/>
            <person name="Maumus F."/>
            <person name="Tiley G.P."/>
            <person name="Fernandez-Pozo N."/>
            <person name="Barry K."/>
            <person name="Chen C."/>
            <person name="Wang M."/>
            <person name="Lipzen A."/>
            <person name="Daum C."/>
            <person name="Saski C.A."/>
            <person name="Payton A.C."/>
            <person name="Mcbreen J.C."/>
            <person name="Conrad R.E."/>
            <person name="Kollar L.M."/>
            <person name="Olsson S."/>
            <person name="Huttunen S."/>
            <person name="Landis J.B."/>
            <person name="Wickett N.J."/>
            <person name="Johnson M.G."/>
            <person name="Rensing S.A."/>
            <person name="Grimwood J."/>
            <person name="Schmutz J."/>
            <person name="Mcdaniel S.F."/>
        </authorList>
    </citation>
    <scope>NUCLEOTIDE SEQUENCE</scope>
    <source>
        <strain evidence="1">R40</strain>
    </source>
</reference>
<accession>A0A8T0GXR4</accession>
<evidence type="ECO:0000313" key="1">
    <source>
        <dbReference type="EMBL" id="KAG0563225.1"/>
    </source>
</evidence>
<comment type="caution">
    <text evidence="1">The sequence shown here is derived from an EMBL/GenBank/DDBJ whole genome shotgun (WGS) entry which is preliminary data.</text>
</comment>
<protein>
    <submittedName>
        <fullName evidence="1">Uncharacterized protein</fullName>
    </submittedName>
</protein>
<proteinExistence type="predicted"/>
<dbReference type="Proteomes" id="UP000822688">
    <property type="component" value="Chromosome 8"/>
</dbReference>
<gene>
    <name evidence="1" type="ORF">KC19_8G013500</name>
</gene>
<keyword evidence="2" id="KW-1185">Reference proteome</keyword>
<name>A0A8T0GXR4_CERPU</name>
<dbReference type="AlphaFoldDB" id="A0A8T0GXR4"/>
<evidence type="ECO:0000313" key="2">
    <source>
        <dbReference type="Proteomes" id="UP000822688"/>
    </source>
</evidence>
<dbReference type="EMBL" id="CM026429">
    <property type="protein sequence ID" value="KAG0563225.1"/>
    <property type="molecule type" value="Genomic_DNA"/>
</dbReference>
<sequence>MTIQRLSSSSLYLITFHHKDLLFYFPSDRILIVFCTYSRQVFLCNNASGFHKELTSYVCHLLPQVSLVLNSPLIELPAYQVCASFAESLESTPLCQKSATTEIIITP</sequence>
<organism evidence="1 2">
    <name type="scientific">Ceratodon purpureus</name>
    <name type="common">Fire moss</name>
    <name type="synonym">Dicranum purpureum</name>
    <dbReference type="NCBI Taxonomy" id="3225"/>
    <lineage>
        <taxon>Eukaryota</taxon>
        <taxon>Viridiplantae</taxon>
        <taxon>Streptophyta</taxon>
        <taxon>Embryophyta</taxon>
        <taxon>Bryophyta</taxon>
        <taxon>Bryophytina</taxon>
        <taxon>Bryopsida</taxon>
        <taxon>Dicranidae</taxon>
        <taxon>Pseudoditrichales</taxon>
        <taxon>Ditrichaceae</taxon>
        <taxon>Ceratodon</taxon>
    </lineage>
</organism>